<evidence type="ECO:0000313" key="2">
    <source>
        <dbReference type="Proteomes" id="UP001597241"/>
    </source>
</evidence>
<comment type="caution">
    <text evidence="1">The sequence shown here is derived from an EMBL/GenBank/DDBJ whole genome shotgun (WGS) entry which is preliminary data.</text>
</comment>
<protein>
    <submittedName>
        <fullName evidence="1">Bacillithiol system redox-active protein YtxJ</fullName>
    </submittedName>
</protein>
<proteinExistence type="predicted"/>
<sequence>MSLFKNIFNSNTSTNKKPQLNWIPLNEINVLSELKAASNKKPILIFKHSTRCGISSMALKNFERSFDIAEEELTIYFLDLLRFREISNTIVAEFNVQHQSPQAIVIYKEKVIYHDSHYGISVEEIKNVLKTK</sequence>
<name>A0ABW3WRU2_9FLAO</name>
<dbReference type="Pfam" id="PF11009">
    <property type="entry name" value="BrxC"/>
    <property type="match status" value="1"/>
</dbReference>
<dbReference type="RefSeq" id="WP_386809186.1">
    <property type="nucleotide sequence ID" value="NZ_JBHTMV010000004.1"/>
</dbReference>
<dbReference type="NCBIfam" id="TIGR04019">
    <property type="entry name" value="B_thiol_YtxJ"/>
    <property type="match status" value="1"/>
</dbReference>
<keyword evidence="2" id="KW-1185">Reference proteome</keyword>
<dbReference type="Gene3D" id="3.40.30.10">
    <property type="entry name" value="Glutaredoxin"/>
    <property type="match status" value="1"/>
</dbReference>
<reference evidence="2" key="1">
    <citation type="journal article" date="2019" name="Int. J. Syst. Evol. Microbiol.">
        <title>The Global Catalogue of Microorganisms (GCM) 10K type strain sequencing project: providing services to taxonomists for standard genome sequencing and annotation.</title>
        <authorList>
            <consortium name="The Broad Institute Genomics Platform"/>
            <consortium name="The Broad Institute Genome Sequencing Center for Infectious Disease"/>
            <person name="Wu L."/>
            <person name="Ma J."/>
        </authorList>
    </citation>
    <scope>NUCLEOTIDE SEQUENCE [LARGE SCALE GENOMIC DNA]</scope>
    <source>
        <strain evidence="2">CCUG 62221</strain>
    </source>
</reference>
<evidence type="ECO:0000313" key="1">
    <source>
        <dbReference type="EMBL" id="MFD1293991.1"/>
    </source>
</evidence>
<dbReference type="SUPFAM" id="SSF52833">
    <property type="entry name" value="Thioredoxin-like"/>
    <property type="match status" value="1"/>
</dbReference>
<dbReference type="InterPro" id="IPR022551">
    <property type="entry name" value="BrxC"/>
</dbReference>
<dbReference type="Proteomes" id="UP001597241">
    <property type="component" value="Unassembled WGS sequence"/>
</dbReference>
<accession>A0ABW3WRU2</accession>
<dbReference type="EMBL" id="JBHTMV010000004">
    <property type="protein sequence ID" value="MFD1293991.1"/>
    <property type="molecule type" value="Genomic_DNA"/>
</dbReference>
<dbReference type="InterPro" id="IPR036249">
    <property type="entry name" value="Thioredoxin-like_sf"/>
</dbReference>
<gene>
    <name evidence="1" type="primary">ytxJ</name>
    <name evidence="1" type="ORF">ACFQ5N_09100</name>
</gene>
<organism evidence="1 2">
    <name type="scientific">Lutibacter holmesii</name>
    <dbReference type="NCBI Taxonomy" id="1137985"/>
    <lineage>
        <taxon>Bacteria</taxon>
        <taxon>Pseudomonadati</taxon>
        <taxon>Bacteroidota</taxon>
        <taxon>Flavobacteriia</taxon>
        <taxon>Flavobacteriales</taxon>
        <taxon>Flavobacteriaceae</taxon>
        <taxon>Lutibacter</taxon>
    </lineage>
</organism>